<accession>A0A4Y3RCT3</accession>
<keyword evidence="1" id="KW-0472">Membrane</keyword>
<proteinExistence type="predicted"/>
<gene>
    <name evidence="2" type="ORF">SGA01_08890</name>
</gene>
<feature type="transmembrane region" description="Helical" evidence="1">
    <location>
        <begin position="21"/>
        <end position="44"/>
    </location>
</feature>
<dbReference type="PANTHER" id="PTHR42305:SF1">
    <property type="entry name" value="MEMBRANE PROTEIN RV1733C-RELATED"/>
    <property type="match status" value="1"/>
</dbReference>
<evidence type="ECO:0000313" key="3">
    <source>
        <dbReference type="Proteomes" id="UP000315226"/>
    </source>
</evidence>
<evidence type="ECO:0000256" key="1">
    <source>
        <dbReference type="SAM" id="Phobius"/>
    </source>
</evidence>
<keyword evidence="3" id="KW-1185">Reference proteome</keyword>
<feature type="transmembrane region" description="Helical" evidence="1">
    <location>
        <begin position="137"/>
        <end position="158"/>
    </location>
</feature>
<evidence type="ECO:0000313" key="2">
    <source>
        <dbReference type="EMBL" id="GEB55284.1"/>
    </source>
</evidence>
<keyword evidence="1" id="KW-1133">Transmembrane helix</keyword>
<evidence type="ECO:0008006" key="4">
    <source>
        <dbReference type="Google" id="ProtNLM"/>
    </source>
</evidence>
<protein>
    <recommendedName>
        <fullName evidence="4">Membrane protein SCJ1.26</fullName>
    </recommendedName>
</protein>
<keyword evidence="1" id="KW-0812">Transmembrane</keyword>
<dbReference type="RefSeq" id="WP_359103449.1">
    <property type="nucleotide sequence ID" value="NZ_BJMN01000005.1"/>
</dbReference>
<comment type="caution">
    <text evidence="2">The sequence shown here is derived from an EMBL/GenBank/DDBJ whole genome shotgun (WGS) entry which is preliminary data.</text>
</comment>
<dbReference type="Proteomes" id="UP000315226">
    <property type="component" value="Unassembled WGS sequence"/>
</dbReference>
<name>A0A4Y3RCT3_9ACTN</name>
<dbReference type="AlphaFoldDB" id="A0A4Y3RCT3"/>
<organism evidence="2 3">
    <name type="scientific">Streptomyces gardneri</name>
    <dbReference type="NCBI Taxonomy" id="66892"/>
    <lineage>
        <taxon>Bacteria</taxon>
        <taxon>Bacillati</taxon>
        <taxon>Actinomycetota</taxon>
        <taxon>Actinomycetes</taxon>
        <taxon>Kitasatosporales</taxon>
        <taxon>Streptomycetaceae</taxon>
        <taxon>Streptomyces</taxon>
    </lineage>
</organism>
<sequence length="196" mass="20709">MLHHEPSGSGTTRPRRLARRAALVLVLMMALICGAVAAGSLWAAGAKADRELAVHRHQVTATTTGPAKEPPVATRYGSKAQAVAPAVWEQPEHVRRSGSIHVPLRTPQGRAVTIWVDDAGAPARPPGSAADRALTSLSGGTAAAGVVGVTGAAVVFLVRRRTQGHRLAAWEREWEQVEPVWSGRLHRGSGPEDDDD</sequence>
<dbReference type="PANTHER" id="PTHR42305">
    <property type="entry name" value="MEMBRANE PROTEIN RV1733C-RELATED"/>
    <property type="match status" value="1"/>
</dbReference>
<reference evidence="2 3" key="1">
    <citation type="submission" date="2019-06" db="EMBL/GenBank/DDBJ databases">
        <title>Whole genome shotgun sequence of Streptomyces gardneri NBRC 12865.</title>
        <authorList>
            <person name="Hosoyama A."/>
            <person name="Uohara A."/>
            <person name="Ohji S."/>
            <person name="Ichikawa N."/>
        </authorList>
    </citation>
    <scope>NUCLEOTIDE SEQUENCE [LARGE SCALE GENOMIC DNA]</scope>
    <source>
        <strain evidence="2 3">NBRC 12865</strain>
    </source>
</reference>
<dbReference type="EMBL" id="BJMN01000005">
    <property type="protein sequence ID" value="GEB55284.1"/>
    <property type="molecule type" value="Genomic_DNA"/>
</dbReference>
<dbReference type="InterPro" id="IPR039708">
    <property type="entry name" value="MT1774/Rv1733c-like"/>
</dbReference>